<reference evidence="2" key="1">
    <citation type="submission" date="2021-03" db="EMBL/GenBank/DDBJ databases">
        <authorList>
            <person name="Bekaert M."/>
        </authorList>
    </citation>
    <scope>NUCLEOTIDE SEQUENCE</scope>
</reference>
<evidence type="ECO:0000313" key="3">
    <source>
        <dbReference type="Proteomes" id="UP000683360"/>
    </source>
</evidence>
<evidence type="ECO:0000313" key="2">
    <source>
        <dbReference type="EMBL" id="CAG2201017.1"/>
    </source>
</evidence>
<feature type="domain" description="DUF7869" evidence="1">
    <location>
        <begin position="189"/>
        <end position="288"/>
    </location>
</feature>
<name>A0A8S3QZC3_MYTED</name>
<accession>A0A8S3QZC3</accession>
<sequence length="336" mass="39749">MVVEKVRKTHYHNIKGLHAVAFMDNFIDEYGDPSPERDKDVFINFFSENFEKIVSFVKTKNINPCDICMKVKMEMHKLKDAVKKDQLKKDLKVHLDRQRSERRDYYKKKDEACMKSKEVMSIIIMEWISQRLTFHTLRDGLTKDLLQWPHDPNLTITCLVNAITSNTNLLPPKLYVQCDNCGRENKNKAYLSFLLKGHTHEDIDQRFSVISHRLRRVYAMTLPQLRKEIESSFHDKPHQKVLACVRDVKSWLDTSLREMSFHSFQHQFWLYCDRPNHVTLKYRKFSTDSWLPEAGQNQIELFDLDITGNNTIPRVYLNYANSTMMIAGLKWPDMPS</sequence>
<dbReference type="Proteomes" id="UP000683360">
    <property type="component" value="Unassembled WGS sequence"/>
</dbReference>
<dbReference type="PANTHER" id="PTHR33153:SF3">
    <property type="entry name" value="TRAFFICKING PROTEIN PARTICLE COMPLEX SUBUNIT 11 DOMAIN-CONTAINING PROTEIN"/>
    <property type="match status" value="1"/>
</dbReference>
<dbReference type="EMBL" id="CAJPWZ010000817">
    <property type="protein sequence ID" value="CAG2201017.1"/>
    <property type="molecule type" value="Genomic_DNA"/>
</dbReference>
<proteinExistence type="predicted"/>
<comment type="caution">
    <text evidence="2">The sequence shown here is derived from an EMBL/GenBank/DDBJ whole genome shotgun (WGS) entry which is preliminary data.</text>
</comment>
<dbReference type="Pfam" id="PF25273">
    <property type="entry name" value="DUF7869"/>
    <property type="match status" value="1"/>
</dbReference>
<organism evidence="2 3">
    <name type="scientific">Mytilus edulis</name>
    <name type="common">Blue mussel</name>
    <dbReference type="NCBI Taxonomy" id="6550"/>
    <lineage>
        <taxon>Eukaryota</taxon>
        <taxon>Metazoa</taxon>
        <taxon>Spiralia</taxon>
        <taxon>Lophotrochozoa</taxon>
        <taxon>Mollusca</taxon>
        <taxon>Bivalvia</taxon>
        <taxon>Autobranchia</taxon>
        <taxon>Pteriomorphia</taxon>
        <taxon>Mytilida</taxon>
        <taxon>Mytiloidea</taxon>
        <taxon>Mytilidae</taxon>
        <taxon>Mytilinae</taxon>
        <taxon>Mytilus</taxon>
    </lineage>
</organism>
<keyword evidence="3" id="KW-1185">Reference proteome</keyword>
<protein>
    <recommendedName>
        <fullName evidence="1">DUF7869 domain-containing protein</fullName>
    </recommendedName>
</protein>
<dbReference type="AlphaFoldDB" id="A0A8S3QZC3"/>
<gene>
    <name evidence="2" type="ORF">MEDL_15651</name>
</gene>
<evidence type="ECO:0000259" key="1">
    <source>
        <dbReference type="Pfam" id="PF25273"/>
    </source>
</evidence>
<dbReference type="OrthoDB" id="6771640at2759"/>
<dbReference type="InterPro" id="IPR057191">
    <property type="entry name" value="DUF7869"/>
</dbReference>
<dbReference type="PANTHER" id="PTHR33153">
    <property type="entry name" value="MYND-TYPE DOMAIN-CONTAINING PROTEIN"/>
    <property type="match status" value="1"/>
</dbReference>